<dbReference type="STRING" id="966.BTA35_0216815"/>
<gene>
    <name evidence="1" type="ORF">BTA35_0216815</name>
</gene>
<proteinExistence type="predicted"/>
<evidence type="ECO:0000313" key="2">
    <source>
        <dbReference type="Proteomes" id="UP000190064"/>
    </source>
</evidence>
<name>A0A1T1H7N4_OCELI</name>
<dbReference type="AlphaFoldDB" id="A0A1T1H7N4"/>
<reference evidence="1" key="1">
    <citation type="submission" date="2017-02" db="EMBL/GenBank/DDBJ databases">
        <title>Draft Genome Sequence of the Salt Water Bacterium Oceanospirillum linum ATCC 11336.</title>
        <authorList>
            <person name="Trachtenberg A.M."/>
            <person name="Carney J.G."/>
            <person name="Linnane J.D."/>
            <person name="Rheaume B.A."/>
            <person name="Pitts N.L."/>
            <person name="Mykles D.L."/>
            <person name="Maclea K.S."/>
        </authorList>
    </citation>
    <scope>NUCLEOTIDE SEQUENCE [LARGE SCALE GENOMIC DNA]</scope>
    <source>
        <strain evidence="1">ATCC 11336</strain>
    </source>
</reference>
<dbReference type="RefSeq" id="WP_139363718.1">
    <property type="nucleotide sequence ID" value="NZ_MTSD02000094.1"/>
</dbReference>
<dbReference type="Proteomes" id="UP000190064">
    <property type="component" value="Unassembled WGS sequence"/>
</dbReference>
<protein>
    <submittedName>
        <fullName evidence="1">Uncharacterized protein</fullName>
    </submittedName>
</protein>
<evidence type="ECO:0000313" key="1">
    <source>
        <dbReference type="EMBL" id="OOV85786.1"/>
    </source>
</evidence>
<comment type="caution">
    <text evidence="1">The sequence shown here is derived from an EMBL/GenBank/DDBJ whole genome shotgun (WGS) entry which is preliminary data.</text>
</comment>
<dbReference type="EMBL" id="MTSD02000094">
    <property type="protein sequence ID" value="OOV85786.1"/>
    <property type="molecule type" value="Genomic_DNA"/>
</dbReference>
<accession>A0A1T1H7N4</accession>
<keyword evidence="2" id="KW-1185">Reference proteome</keyword>
<organism evidence="1 2">
    <name type="scientific">Oceanospirillum linum</name>
    <dbReference type="NCBI Taxonomy" id="966"/>
    <lineage>
        <taxon>Bacteria</taxon>
        <taxon>Pseudomonadati</taxon>
        <taxon>Pseudomonadota</taxon>
        <taxon>Gammaproteobacteria</taxon>
        <taxon>Oceanospirillales</taxon>
        <taxon>Oceanospirillaceae</taxon>
        <taxon>Oceanospirillum</taxon>
    </lineage>
</organism>
<sequence length="96" mass="10422">MQLAQSHQGNNIAGAQPLRAPAPVYLFILKQLLLISVMLSSGCVSWSASQNDVQNSYQPYPYPLEQGLKNRVADALRIANLRIEQLNLSGGGDCVP</sequence>
<feature type="non-terminal residue" evidence="1">
    <location>
        <position position="96"/>
    </location>
</feature>